<dbReference type="InterPro" id="IPR024467">
    <property type="entry name" value="Xre/MbcA/ParS-like_toxin-bd"/>
</dbReference>
<dbReference type="NCBIfam" id="TIGR02293">
    <property type="entry name" value="TAS_TIGR02293"/>
    <property type="match status" value="1"/>
</dbReference>
<dbReference type="InterPro" id="IPR046847">
    <property type="entry name" value="Xre-like_HTH"/>
</dbReference>
<dbReference type="GO" id="GO:0003677">
    <property type="term" value="F:DNA binding"/>
    <property type="evidence" value="ECO:0007669"/>
    <property type="project" value="InterPro"/>
</dbReference>
<feature type="domain" description="Antitoxin Xre-like helix-turn-helix" evidence="2">
    <location>
        <begin position="30"/>
        <end position="89"/>
    </location>
</feature>
<dbReference type="EMBL" id="CP054212">
    <property type="protein sequence ID" value="QKJ86544.1"/>
    <property type="molecule type" value="Genomic_DNA"/>
</dbReference>
<evidence type="ECO:0000313" key="4">
    <source>
        <dbReference type="Proteomes" id="UP000505325"/>
    </source>
</evidence>
<dbReference type="Pfam" id="PF20432">
    <property type="entry name" value="Xre-like-HTH"/>
    <property type="match status" value="1"/>
</dbReference>
<organism evidence="3 4">
    <name type="scientific">Paramixta manurensis</name>
    <dbReference type="NCBI Taxonomy" id="2740817"/>
    <lineage>
        <taxon>Bacteria</taxon>
        <taxon>Pseudomonadati</taxon>
        <taxon>Pseudomonadota</taxon>
        <taxon>Gammaproteobacteria</taxon>
        <taxon>Enterobacterales</taxon>
        <taxon>Erwiniaceae</taxon>
        <taxon>Paramixta</taxon>
    </lineage>
</organism>
<evidence type="ECO:0000313" key="3">
    <source>
        <dbReference type="EMBL" id="QKJ86544.1"/>
    </source>
</evidence>
<keyword evidence="4" id="KW-1185">Reference proteome</keyword>
<protein>
    <submittedName>
        <fullName evidence="3">DUF2384 domain-containing protein</fullName>
    </submittedName>
</protein>
<dbReference type="InterPro" id="IPR011979">
    <property type="entry name" value="Antitox_Xre"/>
</dbReference>
<sequence length="147" mass="16489">MKVFTPSQTSPSRERLWQIAGLESAEGIAVVTQIDNGLSGHVASLVMEWADITQSEFKRITGIPNTTFSRSIKHGFTPEQSEKIVRFIRILDRAVELFEGDKAAARRWLNEPVRGLNWKTPAELVASEAGAYEVMKMITRLEHGVYS</sequence>
<name>A0A6M8UAG7_9GAMM</name>
<evidence type="ECO:0000259" key="1">
    <source>
        <dbReference type="Pfam" id="PF09722"/>
    </source>
</evidence>
<accession>A0A6M8UAG7</accession>
<evidence type="ECO:0000259" key="2">
    <source>
        <dbReference type="Pfam" id="PF20432"/>
    </source>
</evidence>
<dbReference type="Pfam" id="PF09722">
    <property type="entry name" value="Xre_MbcA_ParS_C"/>
    <property type="match status" value="1"/>
</dbReference>
<dbReference type="RefSeq" id="WP_173633558.1">
    <property type="nucleotide sequence ID" value="NZ_CP054212.1"/>
</dbReference>
<proteinExistence type="predicted"/>
<dbReference type="KEGG" id="pmak:PMPD1_1591"/>
<reference evidence="3 4" key="1">
    <citation type="submission" date="2020-06" db="EMBL/GenBank/DDBJ databases">
        <title>Genome sequence of Paramixta manurensis strain PD-1.</title>
        <authorList>
            <person name="Lee C.W."/>
            <person name="Kim J."/>
        </authorList>
    </citation>
    <scope>NUCLEOTIDE SEQUENCE [LARGE SCALE GENOMIC DNA]</scope>
    <source>
        <strain evidence="3 4">PD-1</strain>
    </source>
</reference>
<dbReference type="Proteomes" id="UP000505325">
    <property type="component" value="Chromosome"/>
</dbReference>
<feature type="domain" description="Antitoxin Xre/MbcA/ParS-like toxin-binding" evidence="1">
    <location>
        <begin position="94"/>
        <end position="144"/>
    </location>
</feature>
<dbReference type="AlphaFoldDB" id="A0A6M8UAG7"/>
<gene>
    <name evidence="3" type="ORF">PMPD1_1591</name>
</gene>